<dbReference type="GO" id="GO:0016746">
    <property type="term" value="F:acyltransferase activity"/>
    <property type="evidence" value="ECO:0007669"/>
    <property type="project" value="UniProtKB-KW"/>
</dbReference>
<dbReference type="CDD" id="cd03360">
    <property type="entry name" value="LbH_AT_putative"/>
    <property type="match status" value="1"/>
</dbReference>
<proteinExistence type="inferred from homology"/>
<gene>
    <name evidence="5" type="ORF">ENW48_07055</name>
</gene>
<dbReference type="SUPFAM" id="SSF51161">
    <property type="entry name" value="Trimeric LpxA-like enzymes"/>
    <property type="match status" value="1"/>
</dbReference>
<organism evidence="5">
    <name type="scientific">Desulfobacca acetoxidans</name>
    <dbReference type="NCBI Taxonomy" id="60893"/>
    <lineage>
        <taxon>Bacteria</taxon>
        <taxon>Pseudomonadati</taxon>
        <taxon>Thermodesulfobacteriota</taxon>
        <taxon>Desulfobaccia</taxon>
        <taxon>Desulfobaccales</taxon>
        <taxon>Desulfobaccaceae</taxon>
        <taxon>Desulfobacca</taxon>
    </lineage>
</organism>
<keyword evidence="2 5" id="KW-0808">Transferase</keyword>
<comment type="caution">
    <text evidence="5">The sequence shown here is derived from an EMBL/GenBank/DDBJ whole genome shotgun (WGS) entry which is preliminary data.</text>
</comment>
<dbReference type="InterPro" id="IPR011004">
    <property type="entry name" value="Trimer_LpxA-like_sf"/>
</dbReference>
<dbReference type="InterPro" id="IPR020019">
    <property type="entry name" value="AcTrfase_PglD-like"/>
</dbReference>
<dbReference type="EMBL" id="DTKJ01000049">
    <property type="protein sequence ID" value="HGZ11961.1"/>
    <property type="molecule type" value="Genomic_DNA"/>
</dbReference>
<name>A0A7C5EPV7_9BACT</name>
<evidence type="ECO:0000256" key="2">
    <source>
        <dbReference type="ARBA" id="ARBA00022679"/>
    </source>
</evidence>
<dbReference type="Pfam" id="PF00132">
    <property type="entry name" value="Hexapep"/>
    <property type="match status" value="1"/>
</dbReference>
<dbReference type="Gene3D" id="2.160.10.10">
    <property type="entry name" value="Hexapeptide repeat proteins"/>
    <property type="match status" value="1"/>
</dbReference>
<dbReference type="PANTHER" id="PTHR43300:SF7">
    <property type="entry name" value="UDP-N-ACETYLBACILLOSAMINE N-ACETYLTRANSFERASE"/>
    <property type="match status" value="1"/>
</dbReference>
<evidence type="ECO:0000256" key="1">
    <source>
        <dbReference type="ARBA" id="ARBA00007274"/>
    </source>
</evidence>
<keyword evidence="3" id="KW-0677">Repeat</keyword>
<protein>
    <submittedName>
        <fullName evidence="5">Acetyltransferase</fullName>
    </submittedName>
</protein>
<accession>A0A7C5EPV7</accession>
<dbReference type="InterPro" id="IPR001451">
    <property type="entry name" value="Hexapep"/>
</dbReference>
<dbReference type="PROSITE" id="PS00101">
    <property type="entry name" value="HEXAPEP_TRANSFERASES"/>
    <property type="match status" value="1"/>
</dbReference>
<evidence type="ECO:0000313" key="5">
    <source>
        <dbReference type="EMBL" id="HGZ11961.1"/>
    </source>
</evidence>
<dbReference type="PANTHER" id="PTHR43300">
    <property type="entry name" value="ACETYLTRANSFERASE"/>
    <property type="match status" value="1"/>
</dbReference>
<evidence type="ECO:0000256" key="4">
    <source>
        <dbReference type="ARBA" id="ARBA00023315"/>
    </source>
</evidence>
<dbReference type="InterPro" id="IPR018357">
    <property type="entry name" value="Hexapep_transf_CS"/>
</dbReference>
<evidence type="ECO:0000256" key="3">
    <source>
        <dbReference type="ARBA" id="ARBA00022737"/>
    </source>
</evidence>
<reference evidence="5" key="1">
    <citation type="journal article" date="2020" name="mSystems">
        <title>Genome- and Community-Level Interaction Insights into Carbon Utilization and Element Cycling Functions of Hydrothermarchaeota in Hydrothermal Sediment.</title>
        <authorList>
            <person name="Zhou Z."/>
            <person name="Liu Y."/>
            <person name="Xu W."/>
            <person name="Pan J."/>
            <person name="Luo Z.H."/>
            <person name="Li M."/>
        </authorList>
    </citation>
    <scope>NUCLEOTIDE SEQUENCE [LARGE SCALE GENOMIC DNA]</scope>
    <source>
        <strain evidence="5">SpSt-853</strain>
    </source>
</reference>
<dbReference type="InterPro" id="IPR050179">
    <property type="entry name" value="Trans_hexapeptide_repeat"/>
</dbReference>
<sequence length="166" mass="17254">MPILWVEELAPLAATHWAVCALATTLRSRFTSQVGALGVRFATLVHPTARVSRTSTLGEGTIISPGVIIASHTHLGRHVFVNRGALIGHHTEIGDHITIQPGANIAGKCRIGPATYLGMGALVLDGLTVGAHTVIGAGAVVTRDVPDCVQVVGIPAKIVKENIQGK</sequence>
<comment type="similarity">
    <text evidence="1">Belongs to the transferase hexapeptide repeat family.</text>
</comment>
<dbReference type="AlphaFoldDB" id="A0A7C5EPV7"/>
<keyword evidence="4" id="KW-0012">Acyltransferase</keyword>